<reference evidence="2" key="1">
    <citation type="submission" date="2021-02" db="EMBL/GenBank/DDBJ databases">
        <authorList>
            <person name="Nieuwenhuis M."/>
            <person name="Van De Peppel L.J.J."/>
        </authorList>
    </citation>
    <scope>NUCLEOTIDE SEQUENCE</scope>
    <source>
        <strain evidence="2">D49</strain>
    </source>
</reference>
<dbReference type="EMBL" id="JABCKI010000758">
    <property type="protein sequence ID" value="KAG5649721.1"/>
    <property type="molecule type" value="Genomic_DNA"/>
</dbReference>
<evidence type="ECO:0000313" key="2">
    <source>
        <dbReference type="EMBL" id="KAG5649721.1"/>
    </source>
</evidence>
<accession>A0A9P7KF02</accession>
<sequence length="151" mass="15389">QVRPEKYTHSCGLKSDIEALDLEHPVLDAGMDTITASNLDLRTNVSDGQPRVDAKRADEGVGGPLGIAASSGKAMIVADGLGLRLAEEDSGSNNAVVAGGLSENLGAEGGDEDGSVGAGALPDVESDPSLLGGRSRRSGWLPNGVSRRRGK</sequence>
<proteinExistence type="predicted"/>
<reference evidence="2" key="2">
    <citation type="submission" date="2021-10" db="EMBL/GenBank/DDBJ databases">
        <title>Phylogenomics reveals ancestral predisposition of the termite-cultivated fungus Termitomyces towards a domesticated lifestyle.</title>
        <authorList>
            <person name="Auxier B."/>
            <person name="Grum-Grzhimaylo A."/>
            <person name="Cardenas M.E."/>
            <person name="Lodge J.D."/>
            <person name="Laessoe T."/>
            <person name="Pedersen O."/>
            <person name="Smith M.E."/>
            <person name="Kuyper T.W."/>
            <person name="Franco-Molano E.A."/>
            <person name="Baroni T.J."/>
            <person name="Aanen D.K."/>
        </authorList>
    </citation>
    <scope>NUCLEOTIDE SEQUENCE</scope>
    <source>
        <strain evidence="2">D49</strain>
    </source>
</reference>
<gene>
    <name evidence="2" type="ORF">H0H81_002370</name>
</gene>
<name>A0A9P7KF02_9AGAR</name>
<feature type="region of interest" description="Disordered" evidence="1">
    <location>
        <begin position="93"/>
        <end position="151"/>
    </location>
</feature>
<evidence type="ECO:0000313" key="3">
    <source>
        <dbReference type="Proteomes" id="UP000717328"/>
    </source>
</evidence>
<evidence type="ECO:0000256" key="1">
    <source>
        <dbReference type="SAM" id="MobiDB-lite"/>
    </source>
</evidence>
<keyword evidence="3" id="KW-1185">Reference proteome</keyword>
<feature type="non-terminal residue" evidence="2">
    <location>
        <position position="1"/>
    </location>
</feature>
<protein>
    <submittedName>
        <fullName evidence="2">Uncharacterized protein</fullName>
    </submittedName>
</protein>
<feature type="compositionally biased region" description="Basic and acidic residues" evidence="1">
    <location>
        <begin position="50"/>
        <end position="59"/>
    </location>
</feature>
<comment type="caution">
    <text evidence="2">The sequence shown here is derived from an EMBL/GenBank/DDBJ whole genome shotgun (WGS) entry which is preliminary data.</text>
</comment>
<feature type="region of interest" description="Disordered" evidence="1">
    <location>
        <begin position="42"/>
        <end position="65"/>
    </location>
</feature>
<dbReference type="AlphaFoldDB" id="A0A9P7KF02"/>
<dbReference type="Proteomes" id="UP000717328">
    <property type="component" value="Unassembled WGS sequence"/>
</dbReference>
<organism evidence="2 3">
    <name type="scientific">Sphagnurus paluster</name>
    <dbReference type="NCBI Taxonomy" id="117069"/>
    <lineage>
        <taxon>Eukaryota</taxon>
        <taxon>Fungi</taxon>
        <taxon>Dikarya</taxon>
        <taxon>Basidiomycota</taxon>
        <taxon>Agaricomycotina</taxon>
        <taxon>Agaricomycetes</taxon>
        <taxon>Agaricomycetidae</taxon>
        <taxon>Agaricales</taxon>
        <taxon>Tricholomatineae</taxon>
        <taxon>Lyophyllaceae</taxon>
        <taxon>Sphagnurus</taxon>
    </lineage>
</organism>